<dbReference type="OrthoDB" id="2148490at2759"/>
<evidence type="ECO:0000256" key="7">
    <source>
        <dbReference type="ARBA" id="ARBA00023128"/>
    </source>
</evidence>
<evidence type="ECO:0000256" key="6">
    <source>
        <dbReference type="ARBA" id="ARBA00022989"/>
    </source>
</evidence>
<comment type="subcellular location">
    <subcellularLocation>
        <location evidence="9">Membrane</location>
        <topology evidence="9">Multi-pass membrane protein</topology>
    </subcellularLocation>
    <subcellularLocation>
        <location evidence="1">Mitochondrion inner membrane</location>
        <topology evidence="1">Multi-pass membrane protein</topology>
    </subcellularLocation>
</comment>
<dbReference type="PANTHER" id="PTHR12428">
    <property type="entry name" value="OXA1"/>
    <property type="match status" value="1"/>
</dbReference>
<accession>A0A1X6MNU8</accession>
<dbReference type="PANTHER" id="PTHR12428:SF66">
    <property type="entry name" value="MITOCHONDRIAL INNER MEMBRANE PROTEIN OXA1L"/>
    <property type="match status" value="1"/>
</dbReference>
<reference evidence="12 13" key="1">
    <citation type="submission" date="2017-04" db="EMBL/GenBank/DDBJ databases">
        <title>Genome Sequence of the Model Brown-Rot Fungus Postia placenta SB12.</title>
        <authorList>
            <consortium name="DOE Joint Genome Institute"/>
            <person name="Gaskell J."/>
            <person name="Kersten P."/>
            <person name="Larrondo L.F."/>
            <person name="Canessa P."/>
            <person name="Martinez D."/>
            <person name="Hibbett D."/>
            <person name="Schmoll M."/>
            <person name="Kubicek C.P."/>
            <person name="Martinez A.T."/>
            <person name="Yadav J."/>
            <person name="Master E."/>
            <person name="Magnuson J.K."/>
            <person name="James T."/>
            <person name="Yaver D."/>
            <person name="Berka R."/>
            <person name="Labutti K."/>
            <person name="Lipzen A."/>
            <person name="Aerts A."/>
            <person name="Barry K."/>
            <person name="Henrissat B."/>
            <person name="Blanchette R."/>
            <person name="Grigoriev I."/>
            <person name="Cullen D."/>
        </authorList>
    </citation>
    <scope>NUCLEOTIDE SEQUENCE [LARGE SCALE GENOMIC DNA]</scope>
    <source>
        <strain evidence="12 13">MAD-698-R-SB12</strain>
    </source>
</reference>
<keyword evidence="8 10" id="KW-0472">Membrane</keyword>
<dbReference type="EMBL" id="KZ110606">
    <property type="protein sequence ID" value="OSX58104.1"/>
    <property type="molecule type" value="Genomic_DNA"/>
</dbReference>
<feature type="domain" description="Membrane insertase YidC/Oxa/ALB C-terminal" evidence="11">
    <location>
        <begin position="7"/>
        <end position="166"/>
    </location>
</feature>
<evidence type="ECO:0000256" key="4">
    <source>
        <dbReference type="ARBA" id="ARBA00022792"/>
    </source>
</evidence>
<keyword evidence="3 9" id="KW-0812">Transmembrane</keyword>
<keyword evidence="7" id="KW-0496">Mitochondrion</keyword>
<feature type="transmembrane region" description="Helical" evidence="10">
    <location>
        <begin position="95"/>
        <end position="113"/>
    </location>
</feature>
<feature type="transmembrane region" description="Helical" evidence="10">
    <location>
        <begin position="42"/>
        <end position="64"/>
    </location>
</feature>
<dbReference type="Pfam" id="PF02096">
    <property type="entry name" value="60KD_IMP"/>
    <property type="match status" value="1"/>
</dbReference>
<evidence type="ECO:0000256" key="8">
    <source>
        <dbReference type="ARBA" id="ARBA00023136"/>
    </source>
</evidence>
<keyword evidence="4" id="KW-0999">Mitochondrion inner membrane</keyword>
<evidence type="ECO:0000256" key="5">
    <source>
        <dbReference type="ARBA" id="ARBA00022946"/>
    </source>
</evidence>
<evidence type="ECO:0000256" key="1">
    <source>
        <dbReference type="ARBA" id="ARBA00004448"/>
    </source>
</evidence>
<organism evidence="12 13">
    <name type="scientific">Postia placenta MAD-698-R-SB12</name>
    <dbReference type="NCBI Taxonomy" id="670580"/>
    <lineage>
        <taxon>Eukaryota</taxon>
        <taxon>Fungi</taxon>
        <taxon>Dikarya</taxon>
        <taxon>Basidiomycota</taxon>
        <taxon>Agaricomycotina</taxon>
        <taxon>Agaricomycetes</taxon>
        <taxon>Polyporales</taxon>
        <taxon>Adustoporiaceae</taxon>
        <taxon>Rhodonia</taxon>
    </lineage>
</organism>
<gene>
    <name evidence="12" type="ORF">POSPLADRAFT_1155045</name>
</gene>
<dbReference type="STRING" id="670580.A0A1X6MNU8"/>
<dbReference type="GeneID" id="36331856"/>
<name>A0A1X6MNU8_9APHY</name>
<evidence type="ECO:0000256" key="10">
    <source>
        <dbReference type="SAM" id="Phobius"/>
    </source>
</evidence>
<protein>
    <recommendedName>
        <fullName evidence="11">Membrane insertase YidC/Oxa/ALB C-terminal domain-containing protein</fullName>
    </recommendedName>
</protein>
<keyword evidence="13" id="KW-1185">Reference proteome</keyword>
<keyword evidence="5" id="KW-0809">Transit peptide</keyword>
<evidence type="ECO:0000256" key="3">
    <source>
        <dbReference type="ARBA" id="ARBA00022692"/>
    </source>
</evidence>
<dbReference type="AlphaFoldDB" id="A0A1X6MNU8"/>
<evidence type="ECO:0000259" key="11">
    <source>
        <dbReference type="Pfam" id="PF02096"/>
    </source>
</evidence>
<comment type="similarity">
    <text evidence="2 9">Belongs to the OXA1/ALB3/YidC family.</text>
</comment>
<dbReference type="InterPro" id="IPR028055">
    <property type="entry name" value="YidC/Oxa/ALB_C"/>
</dbReference>
<dbReference type="InterPro" id="IPR001708">
    <property type="entry name" value="YidC/ALB3/OXA1/COX18"/>
</dbReference>
<dbReference type="RefSeq" id="XP_024334898.1">
    <property type="nucleotide sequence ID" value="XM_024486907.1"/>
</dbReference>
<proteinExistence type="inferred from homology"/>
<dbReference type="Proteomes" id="UP000194127">
    <property type="component" value="Unassembled WGS sequence"/>
</dbReference>
<dbReference type="GO" id="GO:0032977">
    <property type="term" value="F:membrane insertase activity"/>
    <property type="evidence" value="ECO:0007669"/>
    <property type="project" value="InterPro"/>
</dbReference>
<dbReference type="GO" id="GO:0032979">
    <property type="term" value="P:protein insertion into mitochondrial inner membrane from matrix"/>
    <property type="evidence" value="ECO:0007669"/>
    <property type="project" value="TreeGrafter"/>
</dbReference>
<evidence type="ECO:0000313" key="12">
    <source>
        <dbReference type="EMBL" id="OSX58104.1"/>
    </source>
</evidence>
<dbReference type="GO" id="GO:0005743">
    <property type="term" value="C:mitochondrial inner membrane"/>
    <property type="evidence" value="ECO:0007669"/>
    <property type="project" value="UniProtKB-SubCell"/>
</dbReference>
<evidence type="ECO:0000256" key="9">
    <source>
        <dbReference type="RuleBase" id="RU003945"/>
    </source>
</evidence>
<evidence type="ECO:0000313" key="13">
    <source>
        <dbReference type="Proteomes" id="UP000194127"/>
    </source>
</evidence>
<dbReference type="CDD" id="cd20069">
    <property type="entry name" value="5TM_Oxa1-like"/>
    <property type="match status" value="1"/>
</dbReference>
<sequence length="259" mass="28784">MAPYTDEINDLRDKMQTAQKTRDMLTLQSVAMKQRMIYEKAGVSMVGMAILPIVQLPVTLGMFFGVKKLCDFPLEQLKHSGVSFLPDLTLADPTGILPVVSAVAMNIQLTLGARDMVTAPHMAHMINFFRVLSLVGIPLMWNLPSGVLVYVISSITAMSIQSVVLRQPAVRRALGIPIVERKHEIKSASFLESIDYAKKWWENKKKEQEDVIPYDLTPVLSGSPNTLTGRFMKLASCIQIASSQAKVVCYGRLLIHLLN</sequence>
<keyword evidence="6 10" id="KW-1133">Transmembrane helix</keyword>
<evidence type="ECO:0000256" key="2">
    <source>
        <dbReference type="ARBA" id="ARBA00009877"/>
    </source>
</evidence>